<sequence length="737" mass="75449">MMSFKHSLLALGVASTFLLAGCGGGGGGPGEPRLNVPEEQDPTRDQTEQQGFCDSTTAFEVAEFVPADGATGVALNTNVRITFNANVDAESVPGNVRIVIDGANAIALEDGSPRVIGRSIVLNPLDDLQENTEYTIEADPELRADCGETSAKSLGSLRTASFTSGDQSDQDTTGPTIVSSDPETGESLAPRDTKVFVEFDEPIDPTSVNSNNFVVTQLDSSGNSVGTIEGALNPSGNSVEFTPNADLAGQTFFKVNVGSSITDLAGNNLTEAGEFTFRTGGLVLALNDGVVSQIPGLGEGVNLLVGTLLDPLAFGDSEDGLSSLDNLLILQIPLIDGLQNLAPGGAQTTTVNGVEFTDFTSALVAVCDPKTITNTDNGVDERCTLALDLGLDATQLASLADAFTGGNPEQVPDLLLGFFEGLLSGDLSAVPPELGELFKEGDGLGLNLFVLDDNSVPLPAPLENGLVELLNTLGQVPGVGDLLSQEDGKPLVELGLLEGELLGVSAGNLLSVGVLSGFETFVGPNGVLNLGGVLFDTLLELSPIGGGDGGTPPSPEDLPLIGDLLMLLDAGDFLGGDGFDPNNLPIIGQLADLVNGGEGFDPAEIPVLGALLSALDPGDFDSGNLPLIGDLVDALNPETITDGDLPLIGDLVSLFDPETITEGDIPVIGELFEQLLELGQGGGENPLNDLPLIGDLINLIQGGAADSPLADLLDPSRLEAIPGIGDLFGGLLGAFPG</sequence>
<dbReference type="Gene3D" id="2.60.40.3710">
    <property type="match status" value="1"/>
</dbReference>
<evidence type="ECO:0000256" key="1">
    <source>
        <dbReference type="ARBA" id="ARBA00022729"/>
    </source>
</evidence>
<proteinExistence type="predicted"/>
<feature type="domain" description="SbsA Ig-like" evidence="4">
    <location>
        <begin position="56"/>
        <end position="142"/>
    </location>
</feature>
<comment type="caution">
    <text evidence="5">The sequence shown here is derived from an EMBL/GenBank/DDBJ whole genome shotgun (WGS) entry which is preliminary data.</text>
</comment>
<dbReference type="Pfam" id="PF13205">
    <property type="entry name" value="Big_5"/>
    <property type="match status" value="2"/>
</dbReference>
<evidence type="ECO:0000313" key="5">
    <source>
        <dbReference type="EMBL" id="OJS99809.1"/>
    </source>
</evidence>
<evidence type="ECO:0000256" key="3">
    <source>
        <dbReference type="SAM" id="SignalP"/>
    </source>
</evidence>
<feature type="region of interest" description="Disordered" evidence="2">
    <location>
        <begin position="160"/>
        <end position="190"/>
    </location>
</feature>
<evidence type="ECO:0000256" key="2">
    <source>
        <dbReference type="SAM" id="MobiDB-lite"/>
    </source>
</evidence>
<dbReference type="EMBL" id="MPKY01000001">
    <property type="protein sequence ID" value="OJS99809.1"/>
    <property type="molecule type" value="Genomic_DNA"/>
</dbReference>
<feature type="domain" description="SbsA Ig-like" evidence="4">
    <location>
        <begin position="171"/>
        <end position="279"/>
    </location>
</feature>
<dbReference type="InterPro" id="IPR014755">
    <property type="entry name" value="Cu-Rt/internalin_Ig-like"/>
</dbReference>
<evidence type="ECO:0000259" key="4">
    <source>
        <dbReference type="Pfam" id="PF13205"/>
    </source>
</evidence>
<evidence type="ECO:0000313" key="6">
    <source>
        <dbReference type="Proteomes" id="UP000183986"/>
    </source>
</evidence>
<feature type="signal peptide" evidence="3">
    <location>
        <begin position="1"/>
        <end position="20"/>
    </location>
</feature>
<dbReference type="Proteomes" id="UP000183986">
    <property type="component" value="Unassembled WGS sequence"/>
</dbReference>
<feature type="compositionally biased region" description="Polar residues" evidence="2">
    <location>
        <begin position="160"/>
        <end position="182"/>
    </location>
</feature>
<dbReference type="InterPro" id="IPR032812">
    <property type="entry name" value="SbsA_Ig"/>
</dbReference>
<gene>
    <name evidence="5" type="ORF">BEE62_06730</name>
</gene>
<name>A0A1M2UWS5_MARNT</name>
<dbReference type="Gene3D" id="2.60.40.1220">
    <property type="match status" value="1"/>
</dbReference>
<keyword evidence="1 3" id="KW-0732">Signal</keyword>
<dbReference type="PROSITE" id="PS51257">
    <property type="entry name" value="PROKAR_LIPOPROTEIN"/>
    <property type="match status" value="1"/>
</dbReference>
<accession>A0A1M2UWS5</accession>
<dbReference type="OrthoDB" id="6344821at2"/>
<feature type="chain" id="PRO_5012251043" description="SbsA Ig-like domain-containing protein" evidence="3">
    <location>
        <begin position="21"/>
        <end position="737"/>
    </location>
</feature>
<dbReference type="AlphaFoldDB" id="A0A1M2UWS5"/>
<keyword evidence="6" id="KW-1185">Reference proteome</keyword>
<reference evidence="5" key="1">
    <citation type="submission" date="2016-11" db="EMBL/GenBank/DDBJ databases">
        <title>Draft Genome Sequence of Marinobacter hydrocarbonoclasticus strain STW2, a polyaromatic aromatic hydrocarbon degrading and denitrifying bacterium from rhizosphere of Seagrass Enhalus acodoides.</title>
        <authorList>
            <person name="Ling J."/>
            <person name="Dong J."/>
        </authorList>
    </citation>
    <scope>NUCLEOTIDE SEQUENCE [LARGE SCALE GENOMIC DNA]</scope>
    <source>
        <strain evidence="5">STW2</strain>
    </source>
</reference>
<protein>
    <recommendedName>
        <fullName evidence="4">SbsA Ig-like domain-containing protein</fullName>
    </recommendedName>
</protein>
<organism evidence="5 6">
    <name type="scientific">Marinobacter nauticus</name>
    <name type="common">Marinobacter hydrocarbonoclasticus</name>
    <name type="synonym">Marinobacter aquaeolei</name>
    <dbReference type="NCBI Taxonomy" id="2743"/>
    <lineage>
        <taxon>Bacteria</taxon>
        <taxon>Pseudomonadati</taxon>
        <taxon>Pseudomonadota</taxon>
        <taxon>Gammaproteobacteria</taxon>
        <taxon>Pseudomonadales</taxon>
        <taxon>Marinobacteraceae</taxon>
        <taxon>Marinobacter</taxon>
    </lineage>
</organism>
<dbReference type="RefSeq" id="WP_072676777.1">
    <property type="nucleotide sequence ID" value="NZ_MPKY01000001.1"/>
</dbReference>
<feature type="region of interest" description="Disordered" evidence="2">
    <location>
        <begin position="28"/>
        <end position="48"/>
    </location>
</feature>